<evidence type="ECO:0000256" key="3">
    <source>
        <dbReference type="ARBA" id="ARBA00022475"/>
    </source>
</evidence>
<dbReference type="PANTHER" id="PTHR42709:SF6">
    <property type="entry name" value="UNDECAPRENYL PHOSPHATE TRANSPORTER A"/>
    <property type="match status" value="1"/>
</dbReference>
<feature type="transmembrane region" description="Helical" evidence="7">
    <location>
        <begin position="143"/>
        <end position="164"/>
    </location>
</feature>
<feature type="transmembrane region" description="Helical" evidence="7">
    <location>
        <begin position="57"/>
        <end position="79"/>
    </location>
</feature>
<evidence type="ECO:0000256" key="1">
    <source>
        <dbReference type="ARBA" id="ARBA00004651"/>
    </source>
</evidence>
<feature type="transmembrane region" description="Helical" evidence="7">
    <location>
        <begin position="179"/>
        <end position="197"/>
    </location>
</feature>
<feature type="domain" description="VTT" evidence="8">
    <location>
        <begin position="37"/>
        <end position="163"/>
    </location>
</feature>
<dbReference type="PANTHER" id="PTHR42709">
    <property type="entry name" value="ALKALINE PHOSPHATASE LIKE PROTEIN"/>
    <property type="match status" value="1"/>
</dbReference>
<evidence type="ECO:0000256" key="7">
    <source>
        <dbReference type="SAM" id="Phobius"/>
    </source>
</evidence>
<evidence type="ECO:0000256" key="5">
    <source>
        <dbReference type="ARBA" id="ARBA00022989"/>
    </source>
</evidence>
<keyword evidence="5 7" id="KW-1133">Transmembrane helix</keyword>
<dbReference type="Proteomes" id="UP000622547">
    <property type="component" value="Unassembled WGS sequence"/>
</dbReference>
<feature type="transmembrane region" description="Helical" evidence="7">
    <location>
        <begin position="12"/>
        <end position="30"/>
    </location>
</feature>
<evidence type="ECO:0000313" key="9">
    <source>
        <dbReference type="EMBL" id="GII35993.1"/>
    </source>
</evidence>
<dbReference type="InterPro" id="IPR051311">
    <property type="entry name" value="DedA_domain"/>
</dbReference>
<keyword evidence="6 7" id="KW-0472">Membrane</keyword>
<evidence type="ECO:0000256" key="6">
    <source>
        <dbReference type="ARBA" id="ARBA00023136"/>
    </source>
</evidence>
<keyword evidence="4 7" id="KW-0812">Transmembrane</keyword>
<evidence type="ECO:0000256" key="4">
    <source>
        <dbReference type="ARBA" id="ARBA00022692"/>
    </source>
</evidence>
<comment type="caution">
    <text evidence="9">The sequence shown here is derived from an EMBL/GenBank/DDBJ whole genome shotgun (WGS) entry which is preliminary data.</text>
</comment>
<organism evidence="9 10">
    <name type="scientific">Planotetraspora phitsanulokensis</name>
    <dbReference type="NCBI Taxonomy" id="575192"/>
    <lineage>
        <taxon>Bacteria</taxon>
        <taxon>Bacillati</taxon>
        <taxon>Actinomycetota</taxon>
        <taxon>Actinomycetes</taxon>
        <taxon>Streptosporangiales</taxon>
        <taxon>Streptosporangiaceae</taxon>
        <taxon>Planotetraspora</taxon>
    </lineage>
</organism>
<reference evidence="9 10" key="1">
    <citation type="submission" date="2021-01" db="EMBL/GenBank/DDBJ databases">
        <title>Whole genome shotgun sequence of Planotetraspora phitsanulokensis NBRC 104273.</title>
        <authorList>
            <person name="Komaki H."/>
            <person name="Tamura T."/>
        </authorList>
    </citation>
    <scope>NUCLEOTIDE SEQUENCE [LARGE SCALE GENOMIC DNA]</scope>
    <source>
        <strain evidence="9 10">NBRC 104273</strain>
    </source>
</reference>
<accession>A0A8J3TZR2</accession>
<comment type="subcellular location">
    <subcellularLocation>
        <location evidence="1">Cell membrane</location>
        <topology evidence="1">Multi-pass membrane protein</topology>
    </subcellularLocation>
</comment>
<protein>
    <submittedName>
        <fullName evidence="9">DedA family protein</fullName>
    </submittedName>
</protein>
<dbReference type="Pfam" id="PF09335">
    <property type="entry name" value="VTT_dom"/>
    <property type="match status" value="1"/>
</dbReference>
<proteinExistence type="inferred from homology"/>
<evidence type="ECO:0000259" key="8">
    <source>
        <dbReference type="Pfam" id="PF09335"/>
    </source>
</evidence>
<dbReference type="EMBL" id="BOOP01000003">
    <property type="protein sequence ID" value="GII35993.1"/>
    <property type="molecule type" value="Genomic_DNA"/>
</dbReference>
<evidence type="ECO:0000256" key="2">
    <source>
        <dbReference type="ARBA" id="ARBA00010792"/>
    </source>
</evidence>
<keyword evidence="10" id="KW-1185">Reference proteome</keyword>
<dbReference type="RefSeq" id="WP_204071704.1">
    <property type="nucleotide sequence ID" value="NZ_BAABHI010000012.1"/>
</dbReference>
<dbReference type="InterPro" id="IPR032816">
    <property type="entry name" value="VTT_dom"/>
</dbReference>
<comment type="similarity">
    <text evidence="2">Belongs to the DedA family.</text>
</comment>
<sequence length="209" mass="22513">MTVAMSGVLPSLSELIAHYGYLAVAALVLLEDFGVPVPGETVLVVSAAYAGTDHLNIAVVAAAGFLAAIAGDSIGYAIGRTGGRRLVTRYGRYMLLTPARFARAEQFFTRHGAEVVVIARFVEGLRQLNGIIAGITGMPWRRFLAYNTAGAALWVGVWATLGYLAGDHLTSIEAGVHRYQWYALGGLILAITAYAAIRLRRHRTRRNPE</sequence>
<dbReference type="GO" id="GO:0005886">
    <property type="term" value="C:plasma membrane"/>
    <property type="evidence" value="ECO:0007669"/>
    <property type="project" value="UniProtKB-SubCell"/>
</dbReference>
<name>A0A8J3TZR2_9ACTN</name>
<evidence type="ECO:0000313" key="10">
    <source>
        <dbReference type="Proteomes" id="UP000622547"/>
    </source>
</evidence>
<dbReference type="AlphaFoldDB" id="A0A8J3TZR2"/>
<gene>
    <name evidence="9" type="ORF">Pph01_09960</name>
</gene>
<keyword evidence="3" id="KW-1003">Cell membrane</keyword>